<proteinExistence type="predicted"/>
<dbReference type="EMBL" id="FUYJ01000003">
    <property type="protein sequence ID" value="SKA98791.1"/>
    <property type="molecule type" value="Genomic_DNA"/>
</dbReference>
<feature type="transmembrane region" description="Helical" evidence="1">
    <location>
        <begin position="77"/>
        <end position="98"/>
    </location>
</feature>
<reference evidence="3" key="1">
    <citation type="submission" date="2017-02" db="EMBL/GenBank/DDBJ databases">
        <authorList>
            <person name="Varghese N."/>
            <person name="Submissions S."/>
        </authorList>
    </citation>
    <scope>NUCLEOTIDE SEQUENCE [LARGE SCALE GENOMIC DNA]</scope>
    <source>
        <strain evidence="3">DSM 23966</strain>
    </source>
</reference>
<keyword evidence="1" id="KW-0812">Transmembrane</keyword>
<name>A0A1T4YBX5_9BACL</name>
<feature type="transmembrane region" description="Helical" evidence="1">
    <location>
        <begin position="119"/>
        <end position="137"/>
    </location>
</feature>
<dbReference type="RefSeq" id="WP_009766565.1">
    <property type="nucleotide sequence ID" value="NZ_FUYJ01000003.1"/>
</dbReference>
<evidence type="ECO:0000313" key="3">
    <source>
        <dbReference type="Proteomes" id="UP000190042"/>
    </source>
</evidence>
<protein>
    <submittedName>
        <fullName evidence="2">Uncharacterized protein</fullName>
    </submittedName>
</protein>
<dbReference type="AlphaFoldDB" id="A0A1T4YBX5"/>
<sequence>MNKALRLIFWGYLFIFFRIQIGIDLLADPIGYYLIYSGGRLMTKHFHVAKKVEIVAFIGMLISLPGVFVNLSEAIDVGWMSYTQGLFVWKVIVVYYLLGTWKSAIQGQGYTLLRDRLKQVYLLYMGVHFAMMLYMAFSFNIGGGSWSSVFLTISFSVIAMDIALLVLIAALRKVDWKDPMEIKSSR</sequence>
<gene>
    <name evidence="2" type="ORF">SAMN04244570_2174</name>
</gene>
<keyword evidence="1" id="KW-0472">Membrane</keyword>
<feature type="transmembrane region" description="Helical" evidence="1">
    <location>
        <begin position="12"/>
        <end position="34"/>
    </location>
</feature>
<evidence type="ECO:0000256" key="1">
    <source>
        <dbReference type="SAM" id="Phobius"/>
    </source>
</evidence>
<dbReference type="Proteomes" id="UP000190042">
    <property type="component" value="Unassembled WGS sequence"/>
</dbReference>
<keyword evidence="3" id="KW-1185">Reference proteome</keyword>
<accession>A0A1T4YBX5</accession>
<evidence type="ECO:0000313" key="2">
    <source>
        <dbReference type="EMBL" id="SKA98791.1"/>
    </source>
</evidence>
<organism evidence="2 3">
    <name type="scientific">Sporosarcina newyorkensis</name>
    <dbReference type="NCBI Taxonomy" id="759851"/>
    <lineage>
        <taxon>Bacteria</taxon>
        <taxon>Bacillati</taxon>
        <taxon>Bacillota</taxon>
        <taxon>Bacilli</taxon>
        <taxon>Bacillales</taxon>
        <taxon>Caryophanaceae</taxon>
        <taxon>Sporosarcina</taxon>
    </lineage>
</organism>
<feature type="transmembrane region" description="Helical" evidence="1">
    <location>
        <begin position="54"/>
        <end position="71"/>
    </location>
</feature>
<feature type="transmembrane region" description="Helical" evidence="1">
    <location>
        <begin position="149"/>
        <end position="171"/>
    </location>
</feature>
<keyword evidence="1" id="KW-1133">Transmembrane helix</keyword>